<reference evidence="2" key="1">
    <citation type="submission" date="2018-02" db="EMBL/GenBank/DDBJ databases">
        <authorList>
            <person name="Clavel T."/>
            <person name="Strowig T."/>
        </authorList>
    </citation>
    <scope>NUCLEOTIDE SEQUENCE [LARGE SCALE GENOMIC DNA]</scope>
    <source>
        <strain evidence="2">DSM 100764</strain>
    </source>
</reference>
<proteinExistence type="predicted"/>
<gene>
    <name evidence="1" type="ORF">C5O25_11930</name>
</gene>
<keyword evidence="2" id="KW-1185">Reference proteome</keyword>
<comment type="caution">
    <text evidence="1">The sequence shown here is derived from an EMBL/GenBank/DDBJ whole genome shotgun (WGS) entry which is preliminary data.</text>
</comment>
<sequence>MKVISKQEYTELMEFIEPHLKDLWNHKNKERINQEKEPLNIFQFGFSIVDIYNYKIDADTQFYMIFNSTFLRVIYQGIQNALQEYPDNFGTGNASDVIEALYNVSGYKRFGSIEDYIQFLTDHLCCYIVYRENGIFSDNILRVDLLRQILPSKDNDAKNDFVGGLLHTLKHFSIDNQNLSTGIYVHNIFDIHHLMYLIAMSFRLRTGEGCKYKAVQELSDGKMLAFFYYYCPLNFF</sequence>
<organism evidence="1 2">
    <name type="scientific">Paramuribaculum intestinale</name>
    <dbReference type="NCBI Taxonomy" id="2094151"/>
    <lineage>
        <taxon>Bacteria</taxon>
        <taxon>Pseudomonadati</taxon>
        <taxon>Bacteroidota</taxon>
        <taxon>Bacteroidia</taxon>
        <taxon>Bacteroidales</taxon>
        <taxon>Muribaculaceae</taxon>
        <taxon>Paramuribaculum</taxon>
    </lineage>
</organism>
<dbReference type="Proteomes" id="UP000244925">
    <property type="component" value="Unassembled WGS sequence"/>
</dbReference>
<name>A0A2V1ISH1_9BACT</name>
<accession>A0A2V1ISH1</accession>
<dbReference type="GeneID" id="93424451"/>
<evidence type="ECO:0000313" key="1">
    <source>
        <dbReference type="EMBL" id="PWB05948.1"/>
    </source>
</evidence>
<protein>
    <submittedName>
        <fullName evidence="1">Uncharacterized protein</fullName>
    </submittedName>
</protein>
<evidence type="ECO:0000313" key="2">
    <source>
        <dbReference type="Proteomes" id="UP000244925"/>
    </source>
</evidence>
<dbReference type="AlphaFoldDB" id="A0A2V1ISH1"/>
<dbReference type="RefSeq" id="WP_107036943.1">
    <property type="nucleotide sequence ID" value="NZ_CP098825.1"/>
</dbReference>
<dbReference type="EMBL" id="PUBV01000043">
    <property type="protein sequence ID" value="PWB05948.1"/>
    <property type="molecule type" value="Genomic_DNA"/>
</dbReference>